<evidence type="ECO:0000256" key="1">
    <source>
        <dbReference type="SAM" id="MobiDB-lite"/>
    </source>
</evidence>
<feature type="region of interest" description="Disordered" evidence="1">
    <location>
        <begin position="514"/>
        <end position="534"/>
    </location>
</feature>
<protein>
    <submittedName>
        <fullName evidence="2">Uncharacterized protein</fullName>
    </submittedName>
</protein>
<dbReference type="KEGG" id="vna:PN96_20295"/>
<keyword evidence="3" id="KW-1185">Reference proteome</keyword>
<name>A0AAN0Y5W3_VIBNA</name>
<sequence length="823" mass="88328">MNMQCNITRVRQWLNIKPVIQLLTIVLIGFTSTLVAAPKEPPSDPAKITIFPEGYKLPPDGTSNRNECIRDSTDLNSLTCTANDVQLAEITVPVGEPTTCYAGEIVTQKLNFRVKSTAQTRYNWSFYTTTDPEATPLDGPAPNVTNRDACLVWVGDLSDGGNSTAPNANGDYCADVTKATDAVFTQEEITFVCTDTDGDTFVDLQYCATWEQNASAATCNNSDNTGIDPNNLPLPGSPSKCNCDVAIIPIIVLPSDPMLTKVGVEPASRTEEEIYNGNNTFTFDLKVTNPNSATSLVITELTDNFGGQIFDIPSDVNASPTLVEDGVYLVSATDVDGQCLVSGSETIAPGATYVCTVVFKWHNLELSDTDTGDSVVREDKLNNFSLEWKFADSTPSAVGPSNNVMVSITDVPPVLTILKEADTTSIPESGGLNFDLVNYTVTFGSTSGWDTIHIAASDLDDTMLQNGGNETSGYLTGCSISGLNVGDSPQCPYSVNLATAYPTLNAGDMYKNTVTATPTDEEGTKGNEVDDDESVSVENVDPTVILKKYVREGAAASPDPYDPTQYNDTSVSVDEFELLDTTSAPIVTYLFEVENNSPETIVIDAFVDFAQGPFSVVTPTQVYDDNIANTTPVDDDCNTLVGRSLAPGAKEYCYTTFKVAGDESEDVYNIAWVGVSDTDTVAGQAYDTDDATVEFDPVAPDFALSLGVEVKADVKVTADTGNTEYVRFTPTADILLNNIAILAASYPNDNPNFTLLNHTCSSVEAELGPTEYYDCSFTVGLTGTFEANDLGKLLGAELKVKAKDNDDVQKFIDASVTFEVLDY</sequence>
<evidence type="ECO:0000313" key="2">
    <source>
        <dbReference type="EMBL" id="ANQ14222.1"/>
    </source>
</evidence>
<dbReference type="Proteomes" id="UP000092741">
    <property type="component" value="Chromosome 2"/>
</dbReference>
<accession>A0AAN0Y5W3</accession>
<dbReference type="AlphaFoldDB" id="A0AAN0Y5W3"/>
<dbReference type="GeneID" id="70915182"/>
<reference evidence="2 3" key="1">
    <citation type="submission" date="2016-07" db="EMBL/GenBank/DDBJ databases">
        <title>Developing Vibrio natriegens as a novel, fast-growing host for biotechnology.</title>
        <authorList>
            <person name="Weinstock M.T."/>
            <person name="Hesek E.D."/>
            <person name="Wilson C.M."/>
            <person name="Gibson D.G."/>
        </authorList>
    </citation>
    <scope>NUCLEOTIDE SEQUENCE [LARGE SCALE GENOMIC DNA]</scope>
    <source>
        <strain evidence="2 3">ATCC 14048</strain>
    </source>
</reference>
<evidence type="ECO:0000313" key="3">
    <source>
        <dbReference type="Proteomes" id="UP000092741"/>
    </source>
</evidence>
<dbReference type="EMBL" id="CP016346">
    <property type="protein sequence ID" value="ANQ14222.1"/>
    <property type="molecule type" value="Genomic_DNA"/>
</dbReference>
<gene>
    <name evidence="2" type="ORF">BA890_15795</name>
</gene>
<proteinExistence type="predicted"/>
<organism evidence="2 3">
    <name type="scientific">Vibrio natriegens NBRC 15636 = ATCC 14048 = DSM 759</name>
    <dbReference type="NCBI Taxonomy" id="1219067"/>
    <lineage>
        <taxon>Bacteria</taxon>
        <taxon>Pseudomonadati</taxon>
        <taxon>Pseudomonadota</taxon>
        <taxon>Gammaproteobacteria</taxon>
        <taxon>Vibrionales</taxon>
        <taxon>Vibrionaceae</taxon>
        <taxon>Vibrio</taxon>
    </lineage>
</organism>
<dbReference type="RefSeq" id="WP_020334833.1">
    <property type="nucleotide sequence ID" value="NZ_ATFJ01000032.1"/>
</dbReference>